<accession>A0A9W7EH89</accession>
<proteinExistence type="predicted"/>
<feature type="transmembrane region" description="Helical" evidence="1">
    <location>
        <begin position="7"/>
        <end position="24"/>
    </location>
</feature>
<feature type="transmembrane region" description="Helical" evidence="1">
    <location>
        <begin position="36"/>
        <end position="57"/>
    </location>
</feature>
<comment type="caution">
    <text evidence="2">The sequence shown here is derived from an EMBL/GenBank/DDBJ whole genome shotgun (WGS) entry which is preliminary data.</text>
</comment>
<keyword evidence="1" id="KW-1133">Transmembrane helix</keyword>
<dbReference type="AlphaFoldDB" id="A0A9W7EH89"/>
<reference evidence="3" key="1">
    <citation type="journal article" date="2023" name="Commun. Biol.">
        <title>Genome analysis of Parmales, the sister group of diatoms, reveals the evolutionary specialization of diatoms from phago-mixotrophs to photoautotrophs.</title>
        <authorList>
            <person name="Ban H."/>
            <person name="Sato S."/>
            <person name="Yoshikawa S."/>
            <person name="Yamada K."/>
            <person name="Nakamura Y."/>
            <person name="Ichinomiya M."/>
            <person name="Sato N."/>
            <person name="Blanc-Mathieu R."/>
            <person name="Endo H."/>
            <person name="Kuwata A."/>
            <person name="Ogata H."/>
        </authorList>
    </citation>
    <scope>NUCLEOTIDE SEQUENCE [LARGE SCALE GENOMIC DNA]</scope>
    <source>
        <strain evidence="3">NIES 3700</strain>
    </source>
</reference>
<evidence type="ECO:0000313" key="2">
    <source>
        <dbReference type="EMBL" id="GMH77870.1"/>
    </source>
</evidence>
<protein>
    <submittedName>
        <fullName evidence="2">Uncharacterized protein</fullName>
    </submittedName>
</protein>
<keyword evidence="1" id="KW-0472">Membrane</keyword>
<organism evidence="2 3">
    <name type="scientific">Triparma laevis f. longispina</name>
    <dbReference type="NCBI Taxonomy" id="1714387"/>
    <lineage>
        <taxon>Eukaryota</taxon>
        <taxon>Sar</taxon>
        <taxon>Stramenopiles</taxon>
        <taxon>Ochrophyta</taxon>
        <taxon>Bolidophyceae</taxon>
        <taxon>Parmales</taxon>
        <taxon>Triparmaceae</taxon>
        <taxon>Triparma</taxon>
    </lineage>
</organism>
<name>A0A9W7EH89_9STRA</name>
<dbReference type="EMBL" id="BRXW01000845">
    <property type="protein sequence ID" value="GMH77870.1"/>
    <property type="molecule type" value="Genomic_DNA"/>
</dbReference>
<dbReference type="Proteomes" id="UP001165122">
    <property type="component" value="Unassembled WGS sequence"/>
</dbReference>
<sequence length="94" mass="10048">MKLRLQMILIAIAGFVNLVMFGLIDEGPTTPFMDPLLGVCILAIILLVISELFSVAFRGRGGVEEGVVEGNTGDQGMDVLDRMHSASSRGVDIV</sequence>
<keyword evidence="1" id="KW-0812">Transmembrane</keyword>
<evidence type="ECO:0000256" key="1">
    <source>
        <dbReference type="SAM" id="Phobius"/>
    </source>
</evidence>
<evidence type="ECO:0000313" key="3">
    <source>
        <dbReference type="Proteomes" id="UP001165122"/>
    </source>
</evidence>
<gene>
    <name evidence="2" type="ORF">TrLO_g11771</name>
</gene>
<keyword evidence="3" id="KW-1185">Reference proteome</keyword>